<sequence length="264" mass="29591">MAVIDDDSQAQASAPLITDVERVEVLAPSSLPEGYGLEVSTISSMGDVVHSSVIVPEGGVSEGERFTANLVGASGSTATSTRYMDIPNDRWRDDILSCFRFGCCHPVICMGLFCFPVPLGQVMTRMNLTWIGDYRDSETQTIRISAFKVVMFILIIYLAGQYLTAQSLWKELWELPLPIFLPMSWWDFCFWVYCFFVVMKTRSYIRRRYSIPETVCAGCEDCCCAFFCLPLTVCQMARHTADYDTYRASACSENGLPINAPTIV</sequence>
<keyword evidence="1" id="KW-0812">Transmembrane</keyword>
<feature type="transmembrane region" description="Helical" evidence="1">
    <location>
        <begin position="145"/>
        <end position="163"/>
    </location>
</feature>
<dbReference type="EMBL" id="CAICTM010000462">
    <property type="protein sequence ID" value="CAB9510998.1"/>
    <property type="molecule type" value="Genomic_DNA"/>
</dbReference>
<name>A0A9N8HDJ2_9STRA</name>
<keyword evidence="1" id="KW-1133">Transmembrane helix</keyword>
<protein>
    <submittedName>
        <fullName evidence="2">Uncharacterized protein</fullName>
    </submittedName>
</protein>
<keyword evidence="1" id="KW-0472">Membrane</keyword>
<gene>
    <name evidence="2" type="ORF">SEMRO_463_G148100.1</name>
</gene>
<evidence type="ECO:0000313" key="3">
    <source>
        <dbReference type="Proteomes" id="UP001153069"/>
    </source>
</evidence>
<evidence type="ECO:0000313" key="2">
    <source>
        <dbReference type="EMBL" id="CAB9510998.1"/>
    </source>
</evidence>
<reference evidence="2" key="1">
    <citation type="submission" date="2020-06" db="EMBL/GenBank/DDBJ databases">
        <authorList>
            <consortium name="Plant Systems Biology data submission"/>
        </authorList>
    </citation>
    <scope>NUCLEOTIDE SEQUENCE</scope>
    <source>
        <strain evidence="2">D6</strain>
    </source>
</reference>
<dbReference type="NCBIfam" id="TIGR01571">
    <property type="entry name" value="A_thal_Cys_rich"/>
    <property type="match status" value="1"/>
</dbReference>
<organism evidence="2 3">
    <name type="scientific">Seminavis robusta</name>
    <dbReference type="NCBI Taxonomy" id="568900"/>
    <lineage>
        <taxon>Eukaryota</taxon>
        <taxon>Sar</taxon>
        <taxon>Stramenopiles</taxon>
        <taxon>Ochrophyta</taxon>
        <taxon>Bacillariophyta</taxon>
        <taxon>Bacillariophyceae</taxon>
        <taxon>Bacillariophycidae</taxon>
        <taxon>Naviculales</taxon>
        <taxon>Naviculaceae</taxon>
        <taxon>Seminavis</taxon>
    </lineage>
</organism>
<dbReference type="Pfam" id="PF04749">
    <property type="entry name" value="PLAC8"/>
    <property type="match status" value="1"/>
</dbReference>
<comment type="caution">
    <text evidence="2">The sequence shown here is derived from an EMBL/GenBank/DDBJ whole genome shotgun (WGS) entry which is preliminary data.</text>
</comment>
<dbReference type="InterPro" id="IPR006461">
    <property type="entry name" value="PLAC_motif_containing"/>
</dbReference>
<evidence type="ECO:0000256" key="1">
    <source>
        <dbReference type="SAM" id="Phobius"/>
    </source>
</evidence>
<proteinExistence type="predicted"/>
<dbReference type="AlphaFoldDB" id="A0A9N8HDJ2"/>
<keyword evidence="3" id="KW-1185">Reference proteome</keyword>
<dbReference type="OrthoDB" id="1045822at2759"/>
<feature type="transmembrane region" description="Helical" evidence="1">
    <location>
        <begin position="175"/>
        <end position="198"/>
    </location>
</feature>
<accession>A0A9N8HDJ2</accession>
<dbReference type="Proteomes" id="UP001153069">
    <property type="component" value="Unassembled WGS sequence"/>
</dbReference>